<name>A0ACC0VA98_9HYPO</name>
<accession>A0ACC0VA98</accession>
<organism evidence="1 2">
    <name type="scientific">Trichothecium roseum</name>
    <dbReference type="NCBI Taxonomy" id="47278"/>
    <lineage>
        <taxon>Eukaryota</taxon>
        <taxon>Fungi</taxon>
        <taxon>Dikarya</taxon>
        <taxon>Ascomycota</taxon>
        <taxon>Pezizomycotina</taxon>
        <taxon>Sordariomycetes</taxon>
        <taxon>Hypocreomycetidae</taxon>
        <taxon>Hypocreales</taxon>
        <taxon>Hypocreales incertae sedis</taxon>
        <taxon>Trichothecium</taxon>
    </lineage>
</organism>
<dbReference type="Proteomes" id="UP001163324">
    <property type="component" value="Chromosome 2"/>
</dbReference>
<sequence length="397" mass="42323">MSTTDPAAATAAATTTTIPPPSPATLLSPLLPALTTAAVAREPASNVLPLLSPILRQRVQFLSASSSDPWLRLLCYDRARAAALQEVATSGELDPHPVSGEVEVDWDSPSDVETRYRRPDSETLQAFVALKELGLGFQLVWCPGDKEGGGDGWRVGEVTTVDKGASSADAFAVFGGCATAEEADASFRQGLKPQKQAAAQKNDLLSAAAATATAAQTDDGDSDDGYWDRYDATPSRTPAQNKSPAPGAMNDGSHGGGQATDEDDYYAQYDSVQPAMDNHDPDEEAAAAEIAPPMGLSNHQQQQQQQHLDLPSPQDPAILHPRPESSASSNRGSDTVARLEEQAGRRGQSEFGVKQHVSRTVRSLWLLSRASGIERDEFERLVRTELDVIGMVGDDDY</sequence>
<keyword evidence="2" id="KW-1185">Reference proteome</keyword>
<evidence type="ECO:0000313" key="2">
    <source>
        <dbReference type="Proteomes" id="UP001163324"/>
    </source>
</evidence>
<reference evidence="1" key="1">
    <citation type="submission" date="2022-10" db="EMBL/GenBank/DDBJ databases">
        <title>Complete Genome of Trichothecium roseum strain YXFP-22015, a Plant Pathogen Isolated from Citrus.</title>
        <authorList>
            <person name="Wang Y."/>
            <person name="Zhu L."/>
        </authorList>
    </citation>
    <scope>NUCLEOTIDE SEQUENCE</scope>
    <source>
        <strain evidence="1">YXFP-22015</strain>
    </source>
</reference>
<proteinExistence type="predicted"/>
<dbReference type="EMBL" id="CM047941">
    <property type="protein sequence ID" value="KAI9903058.1"/>
    <property type="molecule type" value="Genomic_DNA"/>
</dbReference>
<comment type="caution">
    <text evidence="1">The sequence shown here is derived from an EMBL/GenBank/DDBJ whole genome shotgun (WGS) entry which is preliminary data.</text>
</comment>
<evidence type="ECO:0000313" key="1">
    <source>
        <dbReference type="EMBL" id="KAI9903058.1"/>
    </source>
</evidence>
<protein>
    <submittedName>
        <fullName evidence="1">Uncharacterized protein</fullName>
    </submittedName>
</protein>
<gene>
    <name evidence="1" type="ORF">N3K66_002410</name>
</gene>